<evidence type="ECO:0000313" key="5">
    <source>
        <dbReference type="EMBL" id="MBK5175867.1"/>
    </source>
</evidence>
<comment type="caution">
    <text evidence="5">The sequence shown here is derived from an EMBL/GenBank/DDBJ whole genome shotgun (WGS) entry which is preliminary data.</text>
</comment>
<feature type="transmembrane region" description="Helical" evidence="3">
    <location>
        <begin position="16"/>
        <end position="33"/>
    </location>
</feature>
<keyword evidence="1" id="KW-0175">Coiled coil</keyword>
<evidence type="ECO:0000313" key="4">
    <source>
        <dbReference type="EMBL" id="MBK5072558.1"/>
    </source>
</evidence>
<evidence type="ECO:0000256" key="3">
    <source>
        <dbReference type="SAM" id="Phobius"/>
    </source>
</evidence>
<dbReference type="EMBL" id="JADRCQ010000001">
    <property type="protein sequence ID" value="MBK5072558.1"/>
    <property type="molecule type" value="Genomic_DNA"/>
</dbReference>
<reference evidence="5 7" key="1">
    <citation type="submission" date="2020-11" db="EMBL/GenBank/DDBJ databases">
        <title>Insectihabitans protaetiae gen. nov. sp. nov. and Insectihabitans allomyrinae sp. nov., isolated from larvae of Protaetia brevitarsis seulensis and Allomyrina dichotoma, respectively.</title>
        <authorList>
            <person name="Lee S.D."/>
            <person name="Byeon Y.-S."/>
            <person name="Kim S.-M."/>
            <person name="Yang H.L."/>
            <person name="Kim I.S."/>
        </authorList>
    </citation>
    <scope>NUCLEOTIDE SEQUENCE</scope>
    <source>
        <strain evidence="5">CWB-B4</strain>
        <strain evidence="4 7">CWB-B43</strain>
    </source>
</reference>
<accession>A0A9D7AH15</accession>
<dbReference type="RefSeq" id="WP_228397614.1">
    <property type="nucleotide sequence ID" value="NZ_JADRCP010000001.1"/>
</dbReference>
<keyword evidence="3" id="KW-0472">Membrane</keyword>
<dbReference type="AlphaFoldDB" id="A0A9D7AH15"/>
<evidence type="ECO:0000256" key="1">
    <source>
        <dbReference type="SAM" id="Coils"/>
    </source>
</evidence>
<feature type="region of interest" description="Disordered" evidence="2">
    <location>
        <begin position="145"/>
        <end position="173"/>
    </location>
</feature>
<dbReference type="Proteomes" id="UP000807542">
    <property type="component" value="Unassembled WGS sequence"/>
</dbReference>
<keyword evidence="7" id="KW-1185">Reference proteome</keyword>
<evidence type="ECO:0000313" key="6">
    <source>
        <dbReference type="Proteomes" id="UP000807542"/>
    </source>
</evidence>
<feature type="compositionally biased region" description="Polar residues" evidence="2">
    <location>
        <begin position="146"/>
        <end position="168"/>
    </location>
</feature>
<protein>
    <submittedName>
        <fullName evidence="5">Uncharacterized protein</fullName>
    </submittedName>
</protein>
<gene>
    <name evidence="5" type="ORF">I2492_05985</name>
    <name evidence="4" type="ORF">I2493_05985</name>
</gene>
<sequence length="205" mass="22524">MIAIVKAVLSAIKNNWLTFIITMAVLCIAWNLGQRSGLNEGRKALDSANQTIAAQLQQINRYEQDKREAAERHNQALSESITKMQAQTARANELSASLLKTQQQLATTKRTLQKRINDAVKNDSITYTGLGPDSLRAYHAALGYPTTGNLSPDSGRSAGSSPDATTTDGGLPPLDLLTHAGDYGEWCMKQYHQLQAIRQWNKGER</sequence>
<evidence type="ECO:0000313" key="7">
    <source>
        <dbReference type="Proteomes" id="UP001296969"/>
    </source>
</evidence>
<evidence type="ECO:0000256" key="2">
    <source>
        <dbReference type="SAM" id="MobiDB-lite"/>
    </source>
</evidence>
<feature type="coiled-coil region" evidence="1">
    <location>
        <begin position="45"/>
        <end position="87"/>
    </location>
</feature>
<keyword evidence="3" id="KW-1133">Transmembrane helix</keyword>
<proteinExistence type="predicted"/>
<name>A0A9D7AH15_9GAMM</name>
<dbReference type="Proteomes" id="UP001296969">
    <property type="component" value="Unassembled WGS sequence"/>
</dbReference>
<dbReference type="EMBL" id="JADRCP010000001">
    <property type="protein sequence ID" value="MBK5175867.1"/>
    <property type="molecule type" value="Genomic_DNA"/>
</dbReference>
<keyword evidence="3" id="KW-0812">Transmembrane</keyword>
<organism evidence="5 6">
    <name type="scientific">Limnobaculum xujianqingii</name>
    <dbReference type="NCBI Taxonomy" id="2738837"/>
    <lineage>
        <taxon>Bacteria</taxon>
        <taxon>Pseudomonadati</taxon>
        <taxon>Pseudomonadota</taxon>
        <taxon>Gammaproteobacteria</taxon>
        <taxon>Enterobacterales</taxon>
        <taxon>Budviciaceae</taxon>
        <taxon>Limnobaculum</taxon>
    </lineage>
</organism>